<protein>
    <submittedName>
        <fullName evidence="1">Uncharacterized protein</fullName>
    </submittedName>
</protein>
<evidence type="ECO:0000313" key="2">
    <source>
        <dbReference type="Proteomes" id="UP000320055"/>
    </source>
</evidence>
<evidence type="ECO:0000313" key="1">
    <source>
        <dbReference type="EMBL" id="VEP16652.1"/>
    </source>
</evidence>
<reference evidence="1 2" key="1">
    <citation type="submission" date="2019-01" db="EMBL/GenBank/DDBJ databases">
        <authorList>
            <person name="Brito A."/>
        </authorList>
    </citation>
    <scope>NUCLEOTIDE SEQUENCE [LARGE SCALE GENOMIC DNA]</scope>
    <source>
        <strain evidence="1">1</strain>
    </source>
</reference>
<name>A0A563VYW2_9CYAN</name>
<accession>A0A563VYW2</accession>
<dbReference type="Proteomes" id="UP000320055">
    <property type="component" value="Unassembled WGS sequence"/>
</dbReference>
<proteinExistence type="predicted"/>
<gene>
    <name evidence="1" type="ORF">H1P_480013</name>
</gene>
<sequence length="39" mass="4154">MNAKCQEGKGDKLRGGVIRFGRGGLIIRLQQASLKLIAG</sequence>
<dbReference type="AlphaFoldDB" id="A0A563VYW2"/>
<dbReference type="EMBL" id="CAACVJ010000423">
    <property type="protein sequence ID" value="VEP16652.1"/>
    <property type="molecule type" value="Genomic_DNA"/>
</dbReference>
<keyword evidence="2" id="KW-1185">Reference proteome</keyword>
<organism evidence="1 2">
    <name type="scientific">Hyella patelloides LEGE 07179</name>
    <dbReference type="NCBI Taxonomy" id="945734"/>
    <lineage>
        <taxon>Bacteria</taxon>
        <taxon>Bacillati</taxon>
        <taxon>Cyanobacteriota</taxon>
        <taxon>Cyanophyceae</taxon>
        <taxon>Pleurocapsales</taxon>
        <taxon>Hyellaceae</taxon>
        <taxon>Hyella</taxon>
    </lineage>
</organism>